<feature type="compositionally biased region" description="Polar residues" evidence="1">
    <location>
        <begin position="144"/>
        <end position="158"/>
    </location>
</feature>
<evidence type="ECO:0000259" key="2">
    <source>
        <dbReference type="SMART" id="SM00460"/>
    </source>
</evidence>
<keyword evidence="4" id="KW-1185">Reference proteome</keyword>
<feature type="region of interest" description="Disordered" evidence="1">
    <location>
        <begin position="13"/>
        <end position="82"/>
    </location>
</feature>
<feature type="region of interest" description="Disordered" evidence="1">
    <location>
        <begin position="126"/>
        <end position="279"/>
    </location>
</feature>
<dbReference type="SMART" id="SM00460">
    <property type="entry name" value="TGc"/>
    <property type="match status" value="1"/>
</dbReference>
<protein>
    <submittedName>
        <fullName evidence="3">Cyk3p</fullName>
    </submittedName>
</protein>
<organism evidence="3 4">
    <name type="scientific">Sugiyamaella lignohabitans</name>
    <dbReference type="NCBI Taxonomy" id="796027"/>
    <lineage>
        <taxon>Eukaryota</taxon>
        <taxon>Fungi</taxon>
        <taxon>Dikarya</taxon>
        <taxon>Ascomycota</taxon>
        <taxon>Saccharomycotina</taxon>
        <taxon>Dipodascomycetes</taxon>
        <taxon>Dipodascales</taxon>
        <taxon>Trichomonascaceae</taxon>
        <taxon>Sugiyamaella</taxon>
    </lineage>
</organism>
<feature type="compositionally biased region" description="Low complexity" evidence="1">
    <location>
        <begin position="128"/>
        <end position="143"/>
    </location>
</feature>
<evidence type="ECO:0000313" key="3">
    <source>
        <dbReference type="EMBL" id="ANB14203.1"/>
    </source>
</evidence>
<dbReference type="Pfam" id="PF01841">
    <property type="entry name" value="Transglut_core"/>
    <property type="match status" value="1"/>
</dbReference>
<dbReference type="KEGG" id="slb:AWJ20_5164"/>
<dbReference type="RefSeq" id="XP_018736680.1">
    <property type="nucleotide sequence ID" value="XM_018882288.1"/>
</dbReference>
<dbReference type="Pfam" id="PF24584">
    <property type="entry name" value="Ig_CYK3_C"/>
    <property type="match status" value="1"/>
</dbReference>
<proteinExistence type="predicted"/>
<feature type="compositionally biased region" description="Polar residues" evidence="1">
    <location>
        <begin position="251"/>
        <end position="273"/>
    </location>
</feature>
<dbReference type="Proteomes" id="UP000189580">
    <property type="component" value="Chromosome d"/>
</dbReference>
<gene>
    <name evidence="3" type="primary">CYK3</name>
    <name evidence="3" type="ORF">AWJ20_5164</name>
</gene>
<dbReference type="InterPro" id="IPR056409">
    <property type="entry name" value="Ig_CYK3_C"/>
</dbReference>
<dbReference type="GO" id="GO:0140278">
    <property type="term" value="P:mitotic division septum assembly"/>
    <property type="evidence" value="ECO:0007669"/>
    <property type="project" value="TreeGrafter"/>
</dbReference>
<dbReference type="InterPro" id="IPR038765">
    <property type="entry name" value="Papain-like_cys_pep_sf"/>
</dbReference>
<feature type="region of interest" description="Disordered" evidence="1">
    <location>
        <begin position="501"/>
        <end position="541"/>
    </location>
</feature>
<dbReference type="OrthoDB" id="6129702at2759"/>
<dbReference type="AlphaFoldDB" id="A0A167EL52"/>
<dbReference type="SUPFAM" id="SSF54001">
    <property type="entry name" value="Cysteine proteinases"/>
    <property type="match status" value="1"/>
</dbReference>
<feature type="compositionally biased region" description="Low complexity" evidence="1">
    <location>
        <begin position="54"/>
        <end position="68"/>
    </location>
</feature>
<dbReference type="PANTHER" id="PTHR46333">
    <property type="entry name" value="CYTOKINESIS PROTEIN 3"/>
    <property type="match status" value="1"/>
</dbReference>
<dbReference type="EMBL" id="CP014502">
    <property type="protein sequence ID" value="ANB14203.1"/>
    <property type="molecule type" value="Genomic_DNA"/>
</dbReference>
<reference evidence="3 4" key="1">
    <citation type="submission" date="2016-02" db="EMBL/GenBank/DDBJ databases">
        <title>Complete genome sequence and transcriptome regulation of the pentose utilising yeast Sugiyamaella lignohabitans.</title>
        <authorList>
            <person name="Bellasio M."/>
            <person name="Peymann A."/>
            <person name="Valli M."/>
            <person name="Sipitzky M."/>
            <person name="Graf A."/>
            <person name="Sauer M."/>
            <person name="Marx H."/>
            <person name="Mattanovich D."/>
        </authorList>
    </citation>
    <scope>NUCLEOTIDE SEQUENCE [LARGE SCALE GENOMIC DNA]</scope>
    <source>
        <strain evidence="3 4">CBS 10342</strain>
    </source>
</reference>
<name>A0A167EL52_9ASCO</name>
<accession>A0A167EL52</accession>
<dbReference type="Gene3D" id="3.10.620.30">
    <property type="match status" value="1"/>
</dbReference>
<feature type="compositionally biased region" description="Polar residues" evidence="1">
    <location>
        <begin position="186"/>
        <end position="195"/>
    </location>
</feature>
<sequence length="1079" mass="119716">MVGLFPCNFVEFVEDKTTPPPENKQPTRQDSKQSVHSVLSRNSISREPSPGLNSTVRCRSSVSRKSVSPGPDSPWNGMRYNGDAASMKSLTRSSFIREHDAENISRSGSRNELKSREAILQDLTAELSRGSSSISRFSSIASSTNFQTRDSQSQYSTHPQPPPPEDDYDYSDSSDGSYTPSFVPSRENSFSQTKQQQHHSYHPGQDYSGNRSFDNYDSEEEPYSDDEYDDDYEHNQAPPPVPPQHSVPVSRMNSTSVTPPHNSSSRHSLNLDRTPSPLRSAMDDVMESLDNLDDMSRSTSMVSSHNGFDDDDESLSATITKSARSKMVGTSIDHSPLSERFSRMNLGQSQYSQTTQSYEDDDGYIPYDPTSYDNIATESSVTQTAWQIGRADTGHSTNSSVNTNSLSIISHSTAPTTFSQMSSSVSNENSSYVPASSMIRASTVSTTSSDSRSSGFMSDFMDDTPVSLPDAKRPIVDTKAKSLKFRKSAGFLKKFFNSSNVDNDSEVSESFRENSMVESMSLKRTKSHASRKSTASSSSHFRNSLKRVSGIALIKGGISATFGGKPSDSQSAMWMEARRDIHRSNTITTNEAEQRRLQLELHGISIREPLKILAQVQGNETLGGPTKGEGKRDIAMQDFSRVDEIIGALSSWPKLMTPAVFASSRIGRQFEYDIERVRAVFDLCASKFTWEQALPHDDVDVSSFSRLMQTKKATSQELAYCVKSMCDALEIPCEIIKGHLKAPGEVFDSGVVKPNHYWNAVIVDNEWRMLDVTLANPSFGNRDSYYRIEPDAFSRSASSVLRINHFYFMTRPMDLIYTHVPCAKEDQFIVPPLEPQDALALPIAGPELFKYDVKLVDYHTGLTRLNNLEIAELTLSVQHGIELLAEVVVGNTAHPDDCVKIPGLAQAYWEGNRRLFRIKGYLPEPYRQGVLNIYVGERGSLQSISRNTLGMAYSIAITHTGENAPLELVTRHPTPHCKRQDLYVKQPQCKKLLEGNTYMFSIKQHPSGGITSGSGFARVKLGVQSPSGRITKMHLADGNGHVHGTWEASVKCSEIGTWRGLVLADSGNAWSVFAEWYCT</sequence>
<evidence type="ECO:0000256" key="1">
    <source>
        <dbReference type="SAM" id="MobiDB-lite"/>
    </source>
</evidence>
<evidence type="ECO:0000313" key="4">
    <source>
        <dbReference type="Proteomes" id="UP000189580"/>
    </source>
</evidence>
<feature type="compositionally biased region" description="Acidic residues" evidence="1">
    <location>
        <begin position="216"/>
        <end position="232"/>
    </location>
</feature>
<dbReference type="PANTHER" id="PTHR46333:SF2">
    <property type="entry name" value="CYTOKINESIS PROTEIN 3"/>
    <property type="match status" value="1"/>
</dbReference>
<dbReference type="InterPro" id="IPR002931">
    <property type="entry name" value="Transglutaminase-like"/>
</dbReference>
<dbReference type="GO" id="GO:0110085">
    <property type="term" value="C:mitotic actomyosin contractile ring"/>
    <property type="evidence" value="ECO:0007669"/>
    <property type="project" value="TreeGrafter"/>
</dbReference>
<feature type="compositionally biased region" description="Polar residues" evidence="1">
    <location>
        <begin position="34"/>
        <end position="46"/>
    </location>
</feature>
<feature type="domain" description="Transglutaminase-like" evidence="2">
    <location>
        <begin position="707"/>
        <end position="774"/>
    </location>
</feature>
<dbReference type="InterPro" id="IPR052557">
    <property type="entry name" value="CAP/Cytokinesis_protein"/>
</dbReference>
<dbReference type="GeneID" id="30037376"/>